<accession>A0A5C2RTW5</accession>
<feature type="region of interest" description="Disordered" evidence="1">
    <location>
        <begin position="348"/>
        <end position="371"/>
    </location>
</feature>
<protein>
    <submittedName>
        <fullName evidence="3">Uncharacterized protein</fullName>
    </submittedName>
</protein>
<feature type="region of interest" description="Disordered" evidence="1">
    <location>
        <begin position="386"/>
        <end position="409"/>
    </location>
</feature>
<evidence type="ECO:0000313" key="4">
    <source>
        <dbReference type="Proteomes" id="UP000313359"/>
    </source>
</evidence>
<evidence type="ECO:0000313" key="3">
    <source>
        <dbReference type="EMBL" id="RPD54005.1"/>
    </source>
</evidence>
<gene>
    <name evidence="3" type="ORF">L227DRAFT_616564</name>
</gene>
<feature type="compositionally biased region" description="Basic and acidic residues" evidence="1">
    <location>
        <begin position="348"/>
        <end position="357"/>
    </location>
</feature>
<evidence type="ECO:0000256" key="1">
    <source>
        <dbReference type="SAM" id="MobiDB-lite"/>
    </source>
</evidence>
<keyword evidence="2" id="KW-1133">Transmembrane helix</keyword>
<proteinExistence type="predicted"/>
<feature type="compositionally biased region" description="Polar residues" evidence="1">
    <location>
        <begin position="227"/>
        <end position="240"/>
    </location>
</feature>
<keyword evidence="2" id="KW-0812">Transmembrane</keyword>
<evidence type="ECO:0000256" key="2">
    <source>
        <dbReference type="SAM" id="Phobius"/>
    </source>
</evidence>
<name>A0A5C2RTW5_9APHY</name>
<feature type="region of interest" description="Disordered" evidence="1">
    <location>
        <begin position="227"/>
        <end position="252"/>
    </location>
</feature>
<reference evidence="3" key="1">
    <citation type="journal article" date="2018" name="Genome Biol. Evol.">
        <title>Genomics and development of Lentinus tigrinus, a white-rot wood-decaying mushroom with dimorphic fruiting bodies.</title>
        <authorList>
            <person name="Wu B."/>
            <person name="Xu Z."/>
            <person name="Knudson A."/>
            <person name="Carlson A."/>
            <person name="Chen N."/>
            <person name="Kovaka S."/>
            <person name="LaButti K."/>
            <person name="Lipzen A."/>
            <person name="Pennachio C."/>
            <person name="Riley R."/>
            <person name="Schakwitz W."/>
            <person name="Umezawa K."/>
            <person name="Ohm R.A."/>
            <person name="Grigoriev I.V."/>
            <person name="Nagy L.G."/>
            <person name="Gibbons J."/>
            <person name="Hibbett D."/>
        </authorList>
    </citation>
    <scope>NUCLEOTIDE SEQUENCE [LARGE SCALE GENOMIC DNA]</scope>
    <source>
        <strain evidence="3">ALCF2SS1-6</strain>
    </source>
</reference>
<sequence>MSSASSTYTAFNVTTTTAVFTPSTIIGLVLLVVLTVLAFGAILVTRVRRYRHRSQATRARLHHVKEAYFEVVDPASSLDRSASVWIRLTGRFSGTSSREREPELPWPVYTVLPHLRPKAPLYARVLKTVMFWRRDEVKREPITVADVQRAIEQHAAAQARSTLSTGIGEEFKRTQSRRTSSSGCGRVDVPEIVIHPCDGSPAFSLVDEFTHPLIPCHIPSINVQSPPSWESFSPASTASEPDSPMPATPASESAAFPAILSATSPLDSLEVPMPVTTAPKLAEEMIVNVSSFSGKAFVLGRPPKKFVSATARGPRPVPPTTSNVGLGICICSPGAAIVIREPCLPDRNGDSIKDGKDSMLTPSSSASSTSSVPNILSILDEVALDPPQPRAGSLSPRQQVRKKLPSISGSSRKPVRVFEAIKFESLSFESESAGFRPLPNSRSTYYGILDSYGCDGDGD</sequence>
<organism evidence="3 4">
    <name type="scientific">Lentinus tigrinus ALCF2SS1-6</name>
    <dbReference type="NCBI Taxonomy" id="1328759"/>
    <lineage>
        <taxon>Eukaryota</taxon>
        <taxon>Fungi</taxon>
        <taxon>Dikarya</taxon>
        <taxon>Basidiomycota</taxon>
        <taxon>Agaricomycotina</taxon>
        <taxon>Agaricomycetes</taxon>
        <taxon>Polyporales</taxon>
        <taxon>Polyporaceae</taxon>
        <taxon>Lentinus</taxon>
    </lineage>
</organism>
<dbReference type="AlphaFoldDB" id="A0A5C2RTW5"/>
<feature type="transmembrane region" description="Helical" evidence="2">
    <location>
        <begin position="20"/>
        <end position="44"/>
    </location>
</feature>
<keyword evidence="2" id="KW-0472">Membrane</keyword>
<keyword evidence="4" id="KW-1185">Reference proteome</keyword>
<dbReference type="EMBL" id="ML122312">
    <property type="protein sequence ID" value="RPD54005.1"/>
    <property type="molecule type" value="Genomic_DNA"/>
</dbReference>
<dbReference type="OrthoDB" id="2758348at2759"/>
<dbReference type="Proteomes" id="UP000313359">
    <property type="component" value="Unassembled WGS sequence"/>
</dbReference>
<dbReference type="STRING" id="1328759.A0A5C2RTW5"/>